<feature type="domain" description="Peptide N-acetyl-beta-D-glucosaminyl asparaginase amidase A N-terminal" evidence="2">
    <location>
        <begin position="72"/>
        <end position="395"/>
    </location>
</feature>
<organism evidence="3 4">
    <name type="scientific">Anisodus tanguticus</name>
    <dbReference type="NCBI Taxonomy" id="243964"/>
    <lineage>
        <taxon>Eukaryota</taxon>
        <taxon>Viridiplantae</taxon>
        <taxon>Streptophyta</taxon>
        <taxon>Embryophyta</taxon>
        <taxon>Tracheophyta</taxon>
        <taxon>Spermatophyta</taxon>
        <taxon>Magnoliopsida</taxon>
        <taxon>eudicotyledons</taxon>
        <taxon>Gunneridae</taxon>
        <taxon>Pentapetalae</taxon>
        <taxon>asterids</taxon>
        <taxon>lamiids</taxon>
        <taxon>Solanales</taxon>
        <taxon>Solanaceae</taxon>
        <taxon>Solanoideae</taxon>
        <taxon>Hyoscyameae</taxon>
        <taxon>Anisodus</taxon>
    </lineage>
</organism>
<dbReference type="Proteomes" id="UP001291623">
    <property type="component" value="Unassembled WGS sequence"/>
</dbReference>
<dbReference type="Pfam" id="PF25156">
    <property type="entry name" value="PNGase_A_C"/>
    <property type="match status" value="1"/>
</dbReference>
<evidence type="ECO:0000313" key="4">
    <source>
        <dbReference type="Proteomes" id="UP001291623"/>
    </source>
</evidence>
<accession>A0AAE1UYK4</accession>
<gene>
    <name evidence="3" type="ORF">RND71_037145</name>
</gene>
<feature type="signal peptide" evidence="1">
    <location>
        <begin position="1"/>
        <end position="23"/>
    </location>
</feature>
<reference evidence="3" key="1">
    <citation type="submission" date="2023-12" db="EMBL/GenBank/DDBJ databases">
        <title>Genome assembly of Anisodus tanguticus.</title>
        <authorList>
            <person name="Wang Y.-J."/>
        </authorList>
    </citation>
    <scope>NUCLEOTIDE SEQUENCE</scope>
    <source>
        <strain evidence="3">KB-2021</strain>
        <tissue evidence="3">Leaf</tissue>
    </source>
</reference>
<evidence type="ECO:0000256" key="1">
    <source>
        <dbReference type="SAM" id="SignalP"/>
    </source>
</evidence>
<sequence length="601" mass="67823">MAFYFLSFLFLSLISLLQHPLFSTSTTLHTTSLFRSQLTTQLDSSSNNNNNATPTTYFEVTKPINLPKTKPFSYLILQHDFAYTYGKPPILANYTPPSNYTSQKFSRIVLEWNATCKGRQFDRIFGVWLSGVEILRSCTAEPRANGIFWSVKKDITRYYSLLMTNQTLVVYMGNLVDSTYTGVYHVKLFIHFYPVEDIYSDGKKNPKYFYEAFDTGADLILPISRNFPLNDGLWFEVENSSDVVSKEFKIPRNAYRAVMEIYVSFHENDEFWYSNPPNEYIRANNLTGTPGNGAFREVLVSVDDLVVGSVWPFTVIYTGGVNPLLWRPISGIGSFDLPSYDIEITPLLGKILDGNTHKISFSVTNALNVWYIDANLHLWLDEKSVKTEGKLLKYNSLPLSFALVTNFTGIDGSFLTNASRSIALTGWIKSSYGNITAKSTQGLSYSNYMVAGNEGNLQIVDQVNYFNDTVDFMMASSSVKSLESFKKFSLLLYSDNVDKGDESYASISNVTLGFDDRRVKTSEYGSLASSTENMQKAQGDILVKGRLVVSGVGSTQQVYKYKDDEYCYSRNISSSNYTILHDKVSDSCPRSTSSCRPFNFM</sequence>
<keyword evidence="4" id="KW-1185">Reference proteome</keyword>
<dbReference type="PANTHER" id="PTHR31104">
    <property type="entry name" value="PEPTIDE-N4-(N-ACETYL-BETA-GLUCOSAMINYL)ASPARAGINE AMIDASE A PROTEIN"/>
    <property type="match status" value="1"/>
</dbReference>
<protein>
    <recommendedName>
        <fullName evidence="2">Peptide N-acetyl-beta-D-glucosaminyl asparaginase amidase A N-terminal domain-containing protein</fullName>
    </recommendedName>
</protein>
<proteinExistence type="predicted"/>
<dbReference type="InterPro" id="IPR056948">
    <property type="entry name" value="PNGaseA_N"/>
</dbReference>
<feature type="chain" id="PRO_5042130882" description="Peptide N-acetyl-beta-D-glucosaminyl asparaginase amidase A N-terminal domain-containing protein" evidence="1">
    <location>
        <begin position="24"/>
        <end position="601"/>
    </location>
</feature>
<evidence type="ECO:0000313" key="3">
    <source>
        <dbReference type="EMBL" id="KAK4344051.1"/>
    </source>
</evidence>
<dbReference type="Pfam" id="PF12222">
    <property type="entry name" value="PNGaseA"/>
    <property type="match status" value="1"/>
</dbReference>
<dbReference type="InterPro" id="IPR021102">
    <property type="entry name" value="PNGase_A"/>
</dbReference>
<evidence type="ECO:0000259" key="2">
    <source>
        <dbReference type="Pfam" id="PF12222"/>
    </source>
</evidence>
<comment type="caution">
    <text evidence="3">The sequence shown here is derived from an EMBL/GenBank/DDBJ whole genome shotgun (WGS) entry which is preliminary data.</text>
</comment>
<dbReference type="EMBL" id="JAVYJV010000020">
    <property type="protein sequence ID" value="KAK4344051.1"/>
    <property type="molecule type" value="Genomic_DNA"/>
</dbReference>
<keyword evidence="1" id="KW-0732">Signal</keyword>
<name>A0AAE1UYK4_9SOLA</name>
<dbReference type="AlphaFoldDB" id="A0AAE1UYK4"/>